<evidence type="ECO:0000313" key="1">
    <source>
        <dbReference type="EMBL" id="SBT08889.1"/>
    </source>
</evidence>
<keyword evidence="2" id="KW-1185">Reference proteome</keyword>
<dbReference type="AlphaFoldDB" id="A0A1A8XV41"/>
<name>A0A1A8XV41_9PROT</name>
<accession>A0A1A8XV41</accession>
<sequence length="30" mass="3490">MHERFALPFFLDYTGGYEVWLAAQSRLASL</sequence>
<evidence type="ECO:0000313" key="2">
    <source>
        <dbReference type="Proteomes" id="UP000199169"/>
    </source>
</evidence>
<organism evidence="1 2">
    <name type="scientific">Candidatus Accumulibacter aalborgensis</name>
    <dbReference type="NCBI Taxonomy" id="1860102"/>
    <lineage>
        <taxon>Bacteria</taxon>
        <taxon>Pseudomonadati</taxon>
        <taxon>Pseudomonadota</taxon>
        <taxon>Betaproteobacteria</taxon>
        <taxon>Candidatus Accumulibacter</taxon>
    </lineage>
</organism>
<protein>
    <submittedName>
        <fullName evidence="1">Uncharacterized protein</fullName>
    </submittedName>
</protein>
<dbReference type="EMBL" id="FLQX01000144">
    <property type="protein sequence ID" value="SBT08889.1"/>
    <property type="molecule type" value="Genomic_DNA"/>
</dbReference>
<proteinExistence type="predicted"/>
<reference evidence="1 2" key="1">
    <citation type="submission" date="2016-06" db="EMBL/GenBank/DDBJ databases">
        <authorList>
            <person name="Kjaerup R.B."/>
            <person name="Dalgaard T.S."/>
            <person name="Juul-Madsen H.R."/>
        </authorList>
    </citation>
    <scope>NUCLEOTIDE SEQUENCE [LARGE SCALE GENOMIC DNA]</scope>
    <source>
        <strain evidence="1">3</strain>
    </source>
</reference>
<gene>
    <name evidence="1" type="ORF">ACCAA_650014</name>
</gene>
<dbReference type="Proteomes" id="UP000199169">
    <property type="component" value="Unassembled WGS sequence"/>
</dbReference>